<name>A0A2K8T664_9NOSO</name>
<protein>
    <submittedName>
        <fullName evidence="1">Uncharacterized protein</fullName>
    </submittedName>
</protein>
<reference evidence="1 2" key="1">
    <citation type="submission" date="2017-11" db="EMBL/GenBank/DDBJ databases">
        <title>Complete genome of a free-living desiccation-tolerant cyanobacterium and its photosynthetic adaptation to extreme terrestrial habitat.</title>
        <authorList>
            <person name="Shang J."/>
        </authorList>
    </citation>
    <scope>NUCLEOTIDE SEQUENCE [LARGE SCALE GENOMIC DNA]</scope>
    <source>
        <strain evidence="1 2">CCNUN1</strain>
        <plasmid evidence="2">pnfsy03</plasmid>
    </source>
</reference>
<dbReference type="KEGG" id="nfl:COO91_09231"/>
<evidence type="ECO:0000313" key="1">
    <source>
        <dbReference type="EMBL" id="AUB43073.1"/>
    </source>
</evidence>
<keyword evidence="2" id="KW-1185">Reference proteome</keyword>
<dbReference type="Proteomes" id="UP000232003">
    <property type="component" value="Plasmid pNFSY03"/>
</dbReference>
<dbReference type="EMBL" id="CP024788">
    <property type="protein sequence ID" value="AUB43073.1"/>
    <property type="molecule type" value="Genomic_DNA"/>
</dbReference>
<sequence length="37" mass="4372">MRLIGKKTIYLFKFGKEKQEYYPNGNLDSLFERVSSA</sequence>
<geneLocation type="plasmid" evidence="2">
    <name>pnfsy03</name>
</geneLocation>
<evidence type="ECO:0000313" key="2">
    <source>
        <dbReference type="Proteomes" id="UP000232003"/>
    </source>
</evidence>
<keyword evidence="1" id="KW-0614">Plasmid</keyword>
<accession>A0A2K8T664</accession>
<gene>
    <name evidence="1" type="ORF">COO91_09231</name>
</gene>
<organism evidence="1 2">
    <name type="scientific">Nostoc flagelliforme CCNUN1</name>
    <dbReference type="NCBI Taxonomy" id="2038116"/>
    <lineage>
        <taxon>Bacteria</taxon>
        <taxon>Bacillati</taxon>
        <taxon>Cyanobacteriota</taxon>
        <taxon>Cyanophyceae</taxon>
        <taxon>Nostocales</taxon>
        <taxon>Nostocaceae</taxon>
        <taxon>Nostoc</taxon>
    </lineage>
</organism>
<proteinExistence type="predicted"/>
<dbReference type="AlphaFoldDB" id="A0A2K8T664"/>